<dbReference type="Gene3D" id="3.40.50.300">
    <property type="entry name" value="P-loop containing nucleotide triphosphate hydrolases"/>
    <property type="match status" value="1"/>
</dbReference>
<dbReference type="PANTHER" id="PTHR34383">
    <property type="entry name" value="POLYPHOSPHATE:AMP PHOSPHOTRANSFERASE-RELATED"/>
    <property type="match status" value="1"/>
</dbReference>
<protein>
    <submittedName>
        <fullName evidence="5">Polyphosphate:nucleotide phosphotransferase, PPK2 family</fullName>
    </submittedName>
</protein>
<evidence type="ECO:0000313" key="6">
    <source>
        <dbReference type="Proteomes" id="UP001158049"/>
    </source>
</evidence>
<reference evidence="5 6" key="1">
    <citation type="submission" date="2017-05" db="EMBL/GenBank/DDBJ databases">
        <authorList>
            <person name="Varghese N."/>
            <person name="Submissions S."/>
        </authorList>
    </citation>
    <scope>NUCLEOTIDE SEQUENCE [LARGE SCALE GENOMIC DNA]</scope>
    <source>
        <strain evidence="5 6">DSM 26001</strain>
    </source>
</reference>
<keyword evidence="6" id="KW-1185">Reference proteome</keyword>
<organism evidence="5 6">
    <name type="scientific">Noviherbaspirillum suwonense</name>
    <dbReference type="NCBI Taxonomy" id="1224511"/>
    <lineage>
        <taxon>Bacteria</taxon>
        <taxon>Pseudomonadati</taxon>
        <taxon>Pseudomonadota</taxon>
        <taxon>Betaproteobacteria</taxon>
        <taxon>Burkholderiales</taxon>
        <taxon>Oxalobacteraceae</taxon>
        <taxon>Noviherbaspirillum</taxon>
    </lineage>
</organism>
<dbReference type="NCBIfam" id="TIGR03709">
    <property type="entry name" value="PPK2_rel_1"/>
    <property type="match status" value="1"/>
</dbReference>
<keyword evidence="3" id="KW-0418">Kinase</keyword>
<dbReference type="Proteomes" id="UP001158049">
    <property type="component" value="Unassembled WGS sequence"/>
</dbReference>
<evidence type="ECO:0000256" key="2">
    <source>
        <dbReference type="ARBA" id="ARBA00022679"/>
    </source>
</evidence>
<evidence type="ECO:0000259" key="4">
    <source>
        <dbReference type="Pfam" id="PF03976"/>
    </source>
</evidence>
<gene>
    <name evidence="5" type="ORF">SAMN06295970_11063</name>
</gene>
<evidence type="ECO:0000256" key="3">
    <source>
        <dbReference type="ARBA" id="ARBA00022777"/>
    </source>
</evidence>
<dbReference type="PIRSF" id="PIRSF028756">
    <property type="entry name" value="PPK2_prd"/>
    <property type="match status" value="1"/>
</dbReference>
<dbReference type="PANTHER" id="PTHR34383:SF3">
    <property type="entry name" value="POLYPHOSPHATE:AMP PHOSPHOTRANSFERASE"/>
    <property type="match status" value="1"/>
</dbReference>
<dbReference type="RefSeq" id="WP_283442908.1">
    <property type="nucleotide sequence ID" value="NZ_FXUL01000010.1"/>
</dbReference>
<dbReference type="InterPro" id="IPR016898">
    <property type="entry name" value="Polyphosphate_phosphotransfera"/>
</dbReference>
<dbReference type="Pfam" id="PF03976">
    <property type="entry name" value="PPK2"/>
    <property type="match status" value="1"/>
</dbReference>
<dbReference type="InterPro" id="IPR022488">
    <property type="entry name" value="PPK2-related"/>
</dbReference>
<evidence type="ECO:0000313" key="5">
    <source>
        <dbReference type="EMBL" id="SMP64653.1"/>
    </source>
</evidence>
<comment type="similarity">
    <text evidence="1">Belongs to the polyphosphate kinase 2 (PPK2) family. Class I subfamily.</text>
</comment>
<dbReference type="SUPFAM" id="SSF52540">
    <property type="entry name" value="P-loop containing nucleoside triphosphate hydrolases"/>
    <property type="match status" value="1"/>
</dbReference>
<feature type="domain" description="Polyphosphate kinase-2-related" evidence="4">
    <location>
        <begin position="29"/>
        <end position="252"/>
    </location>
</feature>
<dbReference type="InterPro" id="IPR027417">
    <property type="entry name" value="P-loop_NTPase"/>
</dbReference>
<evidence type="ECO:0000256" key="1">
    <source>
        <dbReference type="ARBA" id="ARBA00009924"/>
    </source>
</evidence>
<dbReference type="InterPro" id="IPR022300">
    <property type="entry name" value="PPK2-rel_1"/>
</dbReference>
<name>A0ABY1QC20_9BURK</name>
<dbReference type="EMBL" id="FXUL01000010">
    <property type="protein sequence ID" value="SMP64653.1"/>
    <property type="molecule type" value="Genomic_DNA"/>
</dbReference>
<comment type="caution">
    <text evidence="5">The sequence shown here is derived from an EMBL/GenBank/DDBJ whole genome shotgun (WGS) entry which is preliminary data.</text>
</comment>
<proteinExistence type="inferred from homology"/>
<keyword evidence="2" id="KW-0808">Transferase</keyword>
<accession>A0ABY1QC20</accession>
<sequence>MKISEQFRLSKKFKVRDEDAGAKPLSSGDKAVDKRAVEILAGEIAALQDIFYAEHQRKLLVILQGMDSSGKDGTIRGVFDATDPLGLRTVAFKAPSTVEKEHDFLWRIHMAAPGQGEIVIFNRSHYEDVLVPKVHGWIDDKECKRRYAHIRDFERMLSETGTVVVKFFLHLSKDEQKLRLQARLDDPQKHWKFDPQDLEERKLWSEYQSAYTELLTETDTDRSPWYVVPADSKTHRNLVVASILKEVLEGMKLSYPTPHPEYAALKVE</sequence>